<evidence type="ECO:0000256" key="1">
    <source>
        <dbReference type="ARBA" id="ARBA00010211"/>
    </source>
</evidence>
<dbReference type="Gene3D" id="3.90.850.10">
    <property type="entry name" value="Fumarylacetoacetase-like, C-terminal domain"/>
    <property type="match status" value="1"/>
</dbReference>
<dbReference type="InterPro" id="IPR036663">
    <property type="entry name" value="Fumarylacetoacetase_C_sf"/>
</dbReference>
<dbReference type="GO" id="GO:0046872">
    <property type="term" value="F:metal ion binding"/>
    <property type="evidence" value="ECO:0007669"/>
    <property type="project" value="UniProtKB-KW"/>
</dbReference>
<dbReference type="SUPFAM" id="SSF56529">
    <property type="entry name" value="FAH"/>
    <property type="match status" value="1"/>
</dbReference>
<gene>
    <name evidence="5" type="ORF">HY912_13200</name>
</gene>
<comment type="caution">
    <text evidence="5">The sequence shown here is derived from an EMBL/GenBank/DDBJ whole genome shotgun (WGS) entry which is preliminary data.</text>
</comment>
<dbReference type="InterPro" id="IPR011234">
    <property type="entry name" value="Fumarylacetoacetase-like_C"/>
</dbReference>
<organism evidence="5 6">
    <name type="scientific">Desulfomonile tiedjei</name>
    <dbReference type="NCBI Taxonomy" id="2358"/>
    <lineage>
        <taxon>Bacteria</taxon>
        <taxon>Pseudomonadati</taxon>
        <taxon>Thermodesulfobacteriota</taxon>
        <taxon>Desulfomonilia</taxon>
        <taxon>Desulfomonilales</taxon>
        <taxon>Desulfomonilaceae</taxon>
        <taxon>Desulfomonile</taxon>
    </lineage>
</organism>
<evidence type="ECO:0000259" key="3">
    <source>
        <dbReference type="Pfam" id="PF01557"/>
    </source>
</evidence>
<dbReference type="InterPro" id="IPR051121">
    <property type="entry name" value="FAH"/>
</dbReference>
<evidence type="ECO:0000313" key="5">
    <source>
        <dbReference type="EMBL" id="MBI5250443.1"/>
    </source>
</evidence>
<reference evidence="5" key="1">
    <citation type="submission" date="2020-07" db="EMBL/GenBank/DDBJ databases">
        <title>Huge and variable diversity of episymbiotic CPR bacteria and DPANN archaea in groundwater ecosystems.</title>
        <authorList>
            <person name="He C.Y."/>
            <person name="Keren R."/>
            <person name="Whittaker M."/>
            <person name="Farag I.F."/>
            <person name="Doudna J."/>
            <person name="Cate J.H.D."/>
            <person name="Banfield J.F."/>
        </authorList>
    </citation>
    <scope>NUCLEOTIDE SEQUENCE</scope>
    <source>
        <strain evidence="5">NC_groundwater_1664_Pr3_B-0.1um_52_9</strain>
    </source>
</reference>
<sequence>MKVLRFEAEAKIFAGRLEGDRIFPLGSDTFPREFKLNEVRVLPPCVPSKVVAVGLNYRDHADELNLQLPQEPLLFMKPASSVIAHGDPIILPSQSSRVDFEAELAVVIGKTAKHVSRDNAADHIIGYTCLNDVTARDLQNKDGQWTRSKSFDTFCPIGPWIETEIDPADLLIELHLIGVTRLKSRTSNLIFSPAVLVEFISGVMTLFPGDVIATGTTSGIGPMKAGDIVEVHIEGIGLLINPVVNRNVS</sequence>
<proteinExistence type="inferred from homology"/>
<dbReference type="AlphaFoldDB" id="A0A9D6V485"/>
<dbReference type="InterPro" id="IPR018833">
    <property type="entry name" value="Rv2993c-like_N"/>
</dbReference>
<evidence type="ECO:0000313" key="6">
    <source>
        <dbReference type="Proteomes" id="UP000807825"/>
    </source>
</evidence>
<dbReference type="GO" id="GO:0019752">
    <property type="term" value="P:carboxylic acid metabolic process"/>
    <property type="evidence" value="ECO:0007669"/>
    <property type="project" value="UniProtKB-ARBA"/>
</dbReference>
<dbReference type="EMBL" id="JACRDE010000346">
    <property type="protein sequence ID" value="MBI5250443.1"/>
    <property type="molecule type" value="Genomic_DNA"/>
</dbReference>
<dbReference type="Pfam" id="PF01557">
    <property type="entry name" value="FAA_hydrolase"/>
    <property type="match status" value="1"/>
</dbReference>
<keyword evidence="5" id="KW-0378">Hydrolase</keyword>
<feature type="domain" description="Fumarylacetoacetase-like C-terminal" evidence="3">
    <location>
        <begin position="49"/>
        <end position="244"/>
    </location>
</feature>
<evidence type="ECO:0000259" key="4">
    <source>
        <dbReference type="Pfam" id="PF10370"/>
    </source>
</evidence>
<dbReference type="Proteomes" id="UP000807825">
    <property type="component" value="Unassembled WGS sequence"/>
</dbReference>
<feature type="domain" description="Rv2993c-like N-terminal" evidence="4">
    <location>
        <begin position="1"/>
        <end position="44"/>
    </location>
</feature>
<dbReference type="GO" id="GO:0016853">
    <property type="term" value="F:isomerase activity"/>
    <property type="evidence" value="ECO:0007669"/>
    <property type="project" value="UniProtKB-ARBA"/>
</dbReference>
<keyword evidence="2" id="KW-0479">Metal-binding</keyword>
<comment type="similarity">
    <text evidence="1">Belongs to the FAH family.</text>
</comment>
<dbReference type="PANTHER" id="PTHR42796:SF4">
    <property type="entry name" value="FUMARYLACETOACETATE HYDROLASE DOMAIN-CONTAINING PROTEIN 2A"/>
    <property type="match status" value="1"/>
</dbReference>
<dbReference type="FunFam" id="3.90.850.10:FF:000002">
    <property type="entry name" value="2-hydroxyhepta-2,4-diene-1,7-dioate isomerase"/>
    <property type="match status" value="1"/>
</dbReference>
<protein>
    <submittedName>
        <fullName evidence="5">Fumarylacetoacetate hydrolase family protein</fullName>
    </submittedName>
</protein>
<dbReference type="PANTHER" id="PTHR42796">
    <property type="entry name" value="FUMARYLACETOACETATE HYDROLASE DOMAIN-CONTAINING PROTEIN 2A-RELATED"/>
    <property type="match status" value="1"/>
</dbReference>
<accession>A0A9D6V485</accession>
<evidence type="ECO:0000256" key="2">
    <source>
        <dbReference type="ARBA" id="ARBA00022723"/>
    </source>
</evidence>
<dbReference type="GO" id="GO:0016787">
    <property type="term" value="F:hydrolase activity"/>
    <property type="evidence" value="ECO:0007669"/>
    <property type="project" value="UniProtKB-KW"/>
</dbReference>
<dbReference type="Pfam" id="PF10370">
    <property type="entry name" value="Rv2993c-like_N"/>
    <property type="match status" value="1"/>
</dbReference>
<name>A0A9D6V485_9BACT</name>